<dbReference type="OrthoDB" id="280213at2157"/>
<protein>
    <recommendedName>
        <fullName evidence="1">DUF7129 domain-containing protein</fullName>
    </recommendedName>
</protein>
<dbReference type="NCBIfam" id="NF033497">
    <property type="entry name" value="rubre_like_arch"/>
    <property type="match status" value="1"/>
</dbReference>
<dbReference type="STRING" id="1202768.SAMN05216285_1181"/>
<sequence>MADDDRREYECVQCGRRETVSGALVSTCRQCGGEMRNVELVRD</sequence>
<dbReference type="eggNOG" id="arCOG08151">
    <property type="taxonomic scope" value="Archaea"/>
</dbReference>
<evidence type="ECO:0000313" key="2">
    <source>
        <dbReference type="EMBL" id="SEV94225.1"/>
    </source>
</evidence>
<dbReference type="Pfam" id="PF23455">
    <property type="entry name" value="DUF7129"/>
    <property type="match status" value="1"/>
</dbReference>
<proteinExistence type="predicted"/>
<dbReference type="AlphaFoldDB" id="A0A1I0N084"/>
<evidence type="ECO:0000313" key="3">
    <source>
        <dbReference type="Proteomes" id="UP000183275"/>
    </source>
</evidence>
<gene>
    <name evidence="2" type="ORF">SAMN05216285_1181</name>
</gene>
<name>A0A1I0N084_9EURY</name>
<organism evidence="2 3">
    <name type="scientific">Natrinema salifodinae</name>
    <dbReference type="NCBI Taxonomy" id="1202768"/>
    <lineage>
        <taxon>Archaea</taxon>
        <taxon>Methanobacteriati</taxon>
        <taxon>Methanobacteriota</taxon>
        <taxon>Stenosarchaea group</taxon>
        <taxon>Halobacteria</taxon>
        <taxon>Halobacteriales</taxon>
        <taxon>Natrialbaceae</taxon>
        <taxon>Natrinema</taxon>
    </lineage>
</organism>
<reference evidence="3" key="1">
    <citation type="submission" date="2016-10" db="EMBL/GenBank/DDBJ databases">
        <authorList>
            <person name="Varghese N."/>
        </authorList>
    </citation>
    <scope>NUCLEOTIDE SEQUENCE [LARGE SCALE GENOMIC DNA]</scope>
    <source>
        <strain evidence="3">CGMCC 1.12284</strain>
    </source>
</reference>
<feature type="domain" description="DUF7129" evidence="1">
    <location>
        <begin position="4"/>
        <end position="40"/>
    </location>
</feature>
<dbReference type="RefSeq" id="WP_143067658.1">
    <property type="nucleotide sequence ID" value="NZ_FOIS01000002.1"/>
</dbReference>
<keyword evidence="3" id="KW-1185">Reference proteome</keyword>
<dbReference type="InterPro" id="IPR055553">
    <property type="entry name" value="DUF7129"/>
</dbReference>
<dbReference type="Proteomes" id="UP000183275">
    <property type="component" value="Unassembled WGS sequence"/>
</dbReference>
<accession>A0A1I0N084</accession>
<dbReference type="EMBL" id="FOIS01000002">
    <property type="protein sequence ID" value="SEV94225.1"/>
    <property type="molecule type" value="Genomic_DNA"/>
</dbReference>
<evidence type="ECO:0000259" key="1">
    <source>
        <dbReference type="Pfam" id="PF23455"/>
    </source>
</evidence>